<protein>
    <recommendedName>
        <fullName evidence="1">N-acetyltransferase domain-containing protein</fullName>
    </recommendedName>
</protein>
<dbReference type="RefSeq" id="WP_188980615.1">
    <property type="nucleotide sequence ID" value="NZ_BMPD01000010.1"/>
</dbReference>
<dbReference type="Gene3D" id="3.40.630.30">
    <property type="match status" value="1"/>
</dbReference>
<dbReference type="Pfam" id="PF00583">
    <property type="entry name" value="Acetyltransf_1"/>
    <property type="match status" value="1"/>
</dbReference>
<comment type="caution">
    <text evidence="2">The sequence shown here is derived from an EMBL/GenBank/DDBJ whole genome shotgun (WGS) entry which is preliminary data.</text>
</comment>
<evidence type="ECO:0000313" key="3">
    <source>
        <dbReference type="Proteomes" id="UP000614221"/>
    </source>
</evidence>
<dbReference type="InterPro" id="IPR000182">
    <property type="entry name" value="GNAT_dom"/>
</dbReference>
<accession>A0A830EQB7</accession>
<evidence type="ECO:0000313" key="2">
    <source>
        <dbReference type="EMBL" id="GGK83341.1"/>
    </source>
</evidence>
<dbReference type="EMBL" id="BMPD01000010">
    <property type="protein sequence ID" value="GGK83341.1"/>
    <property type="molecule type" value="Genomic_DNA"/>
</dbReference>
<evidence type="ECO:0000259" key="1">
    <source>
        <dbReference type="Pfam" id="PF00583"/>
    </source>
</evidence>
<gene>
    <name evidence="2" type="ORF">GCM10009067_39500</name>
</gene>
<proteinExistence type="predicted"/>
<dbReference type="InterPro" id="IPR016181">
    <property type="entry name" value="Acyl_CoA_acyltransferase"/>
</dbReference>
<sequence>MSTAEDILKDDEAQIAEVPVEHREQFGSNRIGSVVVSENRVIFLYLTGGSWTQFAEYELSSTPFAQHQDGELYSVFIPAPDGKHVSELKSEYISEIEHETGLSYFMDVLETSGREPAVNPDDCGCSRISSNKVLVEDENMELSEYFDEHEFRFVSCKECFKIYGRYREGKKASLNKLFSADWLLGGDLDVNSIIEVGQQDIFAIHHPPNGSVRTQDAVLTLSHIGNRSSEIISTYKHEYQHAFCYIQDGEMIGYLSWEEHDRGAIQSQLYIREKYRGNGLASTLVSDWYKTVCDSDQYFADELTDGGRAVLDSIGHLDLDSGPAREVYSLTPMAFG</sequence>
<feature type="domain" description="N-acetyltransferase" evidence="1">
    <location>
        <begin position="238"/>
        <end position="285"/>
    </location>
</feature>
<dbReference type="Proteomes" id="UP000614221">
    <property type="component" value="Unassembled WGS sequence"/>
</dbReference>
<dbReference type="AlphaFoldDB" id="A0A830EQB7"/>
<dbReference type="OrthoDB" id="350047at2157"/>
<dbReference type="CDD" id="cd04301">
    <property type="entry name" value="NAT_SF"/>
    <property type="match status" value="1"/>
</dbReference>
<dbReference type="GO" id="GO:0016747">
    <property type="term" value="F:acyltransferase activity, transferring groups other than amino-acyl groups"/>
    <property type="evidence" value="ECO:0007669"/>
    <property type="project" value="InterPro"/>
</dbReference>
<reference evidence="2" key="1">
    <citation type="journal article" date="2014" name="Int. J. Syst. Evol. Microbiol.">
        <title>Complete genome sequence of Corynebacterium casei LMG S-19264T (=DSM 44701T), isolated from a smear-ripened cheese.</title>
        <authorList>
            <consortium name="US DOE Joint Genome Institute (JGI-PGF)"/>
            <person name="Walter F."/>
            <person name="Albersmeier A."/>
            <person name="Kalinowski J."/>
            <person name="Ruckert C."/>
        </authorList>
    </citation>
    <scope>NUCLEOTIDE SEQUENCE</scope>
    <source>
        <strain evidence="2">JCM 19018</strain>
    </source>
</reference>
<name>A0A830EQB7_9EURY</name>
<organism evidence="2 3">
    <name type="scientific">Haloarcula sebkhae</name>
    <dbReference type="NCBI Taxonomy" id="932660"/>
    <lineage>
        <taxon>Archaea</taxon>
        <taxon>Methanobacteriati</taxon>
        <taxon>Methanobacteriota</taxon>
        <taxon>Stenosarchaea group</taxon>
        <taxon>Halobacteria</taxon>
        <taxon>Halobacteriales</taxon>
        <taxon>Haloarculaceae</taxon>
        <taxon>Haloarcula</taxon>
    </lineage>
</organism>
<dbReference type="SUPFAM" id="SSF55729">
    <property type="entry name" value="Acyl-CoA N-acyltransferases (Nat)"/>
    <property type="match status" value="1"/>
</dbReference>
<reference evidence="2" key="2">
    <citation type="submission" date="2020-09" db="EMBL/GenBank/DDBJ databases">
        <authorList>
            <person name="Sun Q."/>
            <person name="Ohkuma M."/>
        </authorList>
    </citation>
    <scope>NUCLEOTIDE SEQUENCE</scope>
    <source>
        <strain evidence="2">JCM 19018</strain>
    </source>
</reference>